<dbReference type="GO" id="GO:0006511">
    <property type="term" value="P:ubiquitin-dependent protein catabolic process"/>
    <property type="evidence" value="ECO:0007669"/>
    <property type="project" value="TreeGrafter"/>
</dbReference>
<dbReference type="GO" id="GO:0031398">
    <property type="term" value="P:positive regulation of protein ubiquitination"/>
    <property type="evidence" value="ECO:0007669"/>
    <property type="project" value="TreeGrafter"/>
</dbReference>
<dbReference type="eggNOG" id="KOG4812">
    <property type="taxonomic scope" value="Eukaryota"/>
</dbReference>
<evidence type="ECO:0000256" key="5">
    <source>
        <dbReference type="SAM" id="MobiDB-lite"/>
    </source>
</evidence>
<keyword evidence="9" id="KW-1185">Reference proteome</keyword>
<evidence type="ECO:0000313" key="9">
    <source>
        <dbReference type="Proteomes" id="UP000005222"/>
    </source>
</evidence>
<dbReference type="AlphaFoldDB" id="G8Y7K9"/>
<evidence type="ECO:0000313" key="8">
    <source>
        <dbReference type="EMBL" id="CCE84589.1"/>
    </source>
</evidence>
<evidence type="ECO:0000256" key="4">
    <source>
        <dbReference type="ARBA" id="ARBA00023136"/>
    </source>
</evidence>
<feature type="region of interest" description="Disordered" evidence="5">
    <location>
        <begin position="1"/>
        <end position="94"/>
    </location>
</feature>
<reference evidence="8" key="1">
    <citation type="submission" date="2011-10" db="EMBL/GenBank/DDBJ databases">
        <authorList>
            <person name="Genoscope - CEA"/>
        </authorList>
    </citation>
    <scope>NUCLEOTIDE SEQUENCE</scope>
</reference>
<evidence type="ECO:0000256" key="6">
    <source>
        <dbReference type="SAM" id="Phobius"/>
    </source>
</evidence>
<dbReference type="Proteomes" id="UP000005222">
    <property type="component" value="Chromosome L"/>
</dbReference>
<protein>
    <submittedName>
        <fullName evidence="8">Piso0_004137 protein</fullName>
    </submittedName>
</protein>
<dbReference type="PANTHER" id="PTHR13396">
    <property type="entry name" value="NEDD4 FAMILY INTERACTING PROTEIN 1/2"/>
    <property type="match status" value="1"/>
</dbReference>
<dbReference type="GO" id="GO:0030001">
    <property type="term" value="P:metal ion transport"/>
    <property type="evidence" value="ECO:0007669"/>
    <property type="project" value="InterPro"/>
</dbReference>
<dbReference type="InParanoid" id="G8Y7K9"/>
<feature type="transmembrane region" description="Helical" evidence="6">
    <location>
        <begin position="339"/>
        <end position="357"/>
    </location>
</feature>
<dbReference type="EMBL" id="FO082049">
    <property type="protein sequence ID" value="CCE83558.1"/>
    <property type="molecule type" value="Genomic_DNA"/>
</dbReference>
<keyword evidence="2 6" id="KW-0812">Transmembrane</keyword>
<dbReference type="GO" id="GO:0005794">
    <property type="term" value="C:Golgi apparatus"/>
    <property type="evidence" value="ECO:0007669"/>
    <property type="project" value="TreeGrafter"/>
</dbReference>
<dbReference type="Pfam" id="PF10176">
    <property type="entry name" value="NEDD4_Bsd2"/>
    <property type="match status" value="1"/>
</dbReference>
<reference evidence="9" key="2">
    <citation type="journal article" date="2012" name="G3 (Bethesda)">
        <title>Pichia sorbitophila, an interspecies yeast hybrid reveals early steps of genome resolution following polyploidization.</title>
        <authorList>
            <person name="Leh Louis V."/>
            <person name="Despons L."/>
            <person name="Friedrich A."/>
            <person name="Martin T."/>
            <person name="Durrens P."/>
            <person name="Casaregola S."/>
            <person name="Neuveglise C."/>
            <person name="Fairhead C."/>
            <person name="Marck C."/>
            <person name="Cruz J.A."/>
            <person name="Straub M.L."/>
            <person name="Kugler V."/>
            <person name="Sacerdot C."/>
            <person name="Uzunov Z."/>
            <person name="Thierry A."/>
            <person name="Weiss S."/>
            <person name="Bleykasten C."/>
            <person name="De Montigny J."/>
            <person name="Jacques N."/>
            <person name="Jung P."/>
            <person name="Lemaire M."/>
            <person name="Mallet S."/>
            <person name="Morel G."/>
            <person name="Richard G.F."/>
            <person name="Sarkar A."/>
            <person name="Savel G."/>
            <person name="Schacherer J."/>
            <person name="Seret M.L."/>
            <person name="Talla E."/>
            <person name="Samson G."/>
            <person name="Jubin C."/>
            <person name="Poulain J."/>
            <person name="Vacherie B."/>
            <person name="Barbe V."/>
            <person name="Pelletier E."/>
            <person name="Sherman D.J."/>
            <person name="Westhof E."/>
            <person name="Weissenbach J."/>
            <person name="Baret P.V."/>
            <person name="Wincker P."/>
            <person name="Gaillardin C."/>
            <person name="Dujon B."/>
            <person name="Souciet J.L."/>
        </authorList>
    </citation>
    <scope>NUCLEOTIDE SEQUENCE [LARGE SCALE GENOMIC DNA]</scope>
    <source>
        <strain evidence="9">ATCC MYA-4447 / BCRC 22081 / CBS 7064 / NBRC 10061 / NRRL Y-12695</strain>
    </source>
</reference>
<feature type="compositionally biased region" description="Basic and acidic residues" evidence="5">
    <location>
        <begin position="1"/>
        <end position="14"/>
    </location>
</feature>
<dbReference type="HOGENOM" id="CLU_041193_1_1_1"/>
<dbReference type="GO" id="GO:0016020">
    <property type="term" value="C:membrane"/>
    <property type="evidence" value="ECO:0007669"/>
    <property type="project" value="UniProtKB-SubCell"/>
</dbReference>
<evidence type="ECO:0000256" key="3">
    <source>
        <dbReference type="ARBA" id="ARBA00022989"/>
    </source>
</evidence>
<dbReference type="Proteomes" id="UP000005222">
    <property type="component" value="Chromosome K"/>
</dbReference>
<evidence type="ECO:0000313" key="7">
    <source>
        <dbReference type="EMBL" id="CCE83558.1"/>
    </source>
</evidence>
<sequence length="390" mass="43364">MANGRYEKLSRGQELDEDSDATEQKMDSNDDLPYSLDKGSQSDLAEKENLVISGREREEDDDQDRLNIHQNESSSTIFDQDMHPNGEGIVTEGNSSNIEMQDDASNEHGNDNDLENQIQHRPLSARDRAKNVLWSLVPIKQTYDRINNGLTTGRMQLNVPGRFIGQGTDGVFRNLMAKPDRESTRIAQENHPPTYEEAAADAAPEYWESAIVSPMFDDEVFIEGLPVGNIANFVWNILVTTAFQFVGFVLCYLLHTSHAAKQGSRAGLGATFMYSGYNLLPSNFGKADVTPIKYIPSDPNQIDVNKSMSMKKGSSIDSYKSELASQKTPNMTMEVKTPYFAYGVIALGIFVVVKAFIDFSNIKRMESTVLAPMNSSGNTNRDTQAQEEGQ</sequence>
<comment type="subcellular location">
    <subcellularLocation>
        <location evidence="1">Membrane</location>
        <topology evidence="1">Multi-pass membrane protein</topology>
    </subcellularLocation>
</comment>
<dbReference type="PANTHER" id="PTHR13396:SF5">
    <property type="entry name" value="NEDD4 FAMILY INTERACTING PROTEIN"/>
    <property type="match status" value="1"/>
</dbReference>
<evidence type="ECO:0000256" key="1">
    <source>
        <dbReference type="ARBA" id="ARBA00004141"/>
    </source>
</evidence>
<dbReference type="EMBL" id="FO082048">
    <property type="protein sequence ID" value="CCE84589.1"/>
    <property type="molecule type" value="Genomic_DNA"/>
</dbReference>
<organism evidence="8 9">
    <name type="scientific">Pichia sorbitophila (strain ATCC MYA-4447 / BCRC 22081 / CBS 7064 / NBRC 10061 / NRRL Y-12695)</name>
    <name type="common">Hybrid yeast</name>
    <dbReference type="NCBI Taxonomy" id="559304"/>
    <lineage>
        <taxon>Eukaryota</taxon>
        <taxon>Fungi</taxon>
        <taxon>Dikarya</taxon>
        <taxon>Ascomycota</taxon>
        <taxon>Saccharomycotina</taxon>
        <taxon>Pichiomycetes</taxon>
        <taxon>Debaryomycetaceae</taxon>
        <taxon>Millerozyma</taxon>
    </lineage>
</organism>
<dbReference type="STRING" id="559304.G8Y7K9"/>
<feature type="transmembrane region" description="Helical" evidence="6">
    <location>
        <begin position="233"/>
        <end position="254"/>
    </location>
</feature>
<keyword evidence="4 6" id="KW-0472">Membrane</keyword>
<feature type="compositionally biased region" description="Basic and acidic residues" evidence="5">
    <location>
        <begin position="44"/>
        <end position="57"/>
    </location>
</feature>
<keyword evidence="3 6" id="KW-1133">Transmembrane helix</keyword>
<evidence type="ECO:0000256" key="2">
    <source>
        <dbReference type="ARBA" id="ARBA00022692"/>
    </source>
</evidence>
<dbReference type="InterPro" id="IPR019325">
    <property type="entry name" value="NEDD4/Bsd2"/>
</dbReference>
<dbReference type="FunCoup" id="G8Y7K9">
    <property type="interactions" value="85"/>
</dbReference>
<dbReference type="OrthoDB" id="10003116at2759"/>
<dbReference type="GO" id="GO:0048471">
    <property type="term" value="C:perinuclear region of cytoplasm"/>
    <property type="evidence" value="ECO:0007669"/>
    <property type="project" value="TreeGrafter"/>
</dbReference>
<feature type="compositionally biased region" description="Polar residues" evidence="5">
    <location>
        <begin position="68"/>
        <end position="78"/>
    </location>
</feature>
<name>G8Y7K9_PICSO</name>
<accession>G8Y7K9</accession>
<gene>
    <name evidence="8" type="primary">Piso0_004137</name>
    <name evidence="7" type="ORF">GNLVRS01_PISO0K10262g</name>
    <name evidence="8" type="ORF">GNLVRS01_PISO0L10263g</name>
</gene>
<dbReference type="GO" id="GO:0007034">
    <property type="term" value="P:vacuolar transport"/>
    <property type="evidence" value="ECO:0007669"/>
    <property type="project" value="InterPro"/>
</dbReference>
<dbReference type="GO" id="GO:0005783">
    <property type="term" value="C:endoplasmic reticulum"/>
    <property type="evidence" value="ECO:0007669"/>
    <property type="project" value="TreeGrafter"/>
</dbReference>
<proteinExistence type="predicted"/>